<evidence type="ECO:0000256" key="2">
    <source>
        <dbReference type="ARBA" id="ARBA00022723"/>
    </source>
</evidence>
<proteinExistence type="predicted"/>
<dbReference type="InterPro" id="IPR017900">
    <property type="entry name" value="4Fe4S_Fe_S_CS"/>
</dbReference>
<keyword evidence="5" id="KW-0411">Iron-sulfur</keyword>
<dbReference type="STRING" id="52560.SAMN04488082_11875"/>
<evidence type="ECO:0000256" key="1">
    <source>
        <dbReference type="ARBA" id="ARBA00022485"/>
    </source>
</evidence>
<keyword evidence="3" id="KW-0560">Oxidoreductase</keyword>
<dbReference type="InterPro" id="IPR051460">
    <property type="entry name" value="HdrC_iron-sulfur_subunit"/>
</dbReference>
<protein>
    <submittedName>
        <fullName evidence="7">Heterodisulfide reductase subunit C</fullName>
    </submittedName>
</protein>
<dbReference type="GO" id="GO:0005886">
    <property type="term" value="C:plasma membrane"/>
    <property type="evidence" value="ECO:0007669"/>
    <property type="project" value="TreeGrafter"/>
</dbReference>
<dbReference type="PROSITE" id="PS00198">
    <property type="entry name" value="4FE4S_FER_1"/>
    <property type="match status" value="2"/>
</dbReference>
<keyword evidence="8" id="KW-1185">Reference proteome</keyword>
<dbReference type="InterPro" id="IPR009051">
    <property type="entry name" value="Helical_ferredxn"/>
</dbReference>
<evidence type="ECO:0000256" key="4">
    <source>
        <dbReference type="ARBA" id="ARBA00023004"/>
    </source>
</evidence>
<accession>A0A1I3Y346</accession>
<name>A0A1I3Y346_9BACT</name>
<dbReference type="PANTHER" id="PTHR43255:SF1">
    <property type="entry name" value="IRON-SULFUR-BINDING OXIDOREDUCTASE FADF-RELATED"/>
    <property type="match status" value="1"/>
</dbReference>
<evidence type="ECO:0000259" key="6">
    <source>
        <dbReference type="Pfam" id="PF13183"/>
    </source>
</evidence>
<dbReference type="Pfam" id="PF13183">
    <property type="entry name" value="Fer4_8"/>
    <property type="match status" value="1"/>
</dbReference>
<keyword evidence="4" id="KW-0408">Iron</keyword>
<evidence type="ECO:0000313" key="8">
    <source>
        <dbReference type="Proteomes" id="UP000198635"/>
    </source>
</evidence>
<dbReference type="SUPFAM" id="SSF46548">
    <property type="entry name" value="alpha-helical ferredoxin"/>
    <property type="match status" value="1"/>
</dbReference>
<reference evidence="8" key="1">
    <citation type="submission" date="2016-10" db="EMBL/GenBank/DDBJ databases">
        <authorList>
            <person name="Varghese N."/>
            <person name="Submissions S."/>
        </authorList>
    </citation>
    <scope>NUCLEOTIDE SEQUENCE [LARGE SCALE GENOMIC DNA]</scope>
    <source>
        <strain evidence="8">DSM 5918</strain>
    </source>
</reference>
<dbReference type="GO" id="GO:0016491">
    <property type="term" value="F:oxidoreductase activity"/>
    <property type="evidence" value="ECO:0007669"/>
    <property type="project" value="UniProtKB-KW"/>
</dbReference>
<keyword evidence="2" id="KW-0479">Metal-binding</keyword>
<dbReference type="PANTHER" id="PTHR43255">
    <property type="entry name" value="IRON-SULFUR-BINDING OXIDOREDUCTASE FADF-RELATED-RELATED"/>
    <property type="match status" value="1"/>
</dbReference>
<gene>
    <name evidence="7" type="ORF">SAMN04488082_11875</name>
</gene>
<dbReference type="EMBL" id="FORX01000018">
    <property type="protein sequence ID" value="SFK26163.1"/>
    <property type="molecule type" value="Genomic_DNA"/>
</dbReference>
<sequence length="202" mass="22806">MSTGRFAVLYRKLGMSMQIFDLATADLEFVAEVEARSHQKIRNCYQCGNCTAGCPYTFAYDYSVSQIMRLIQTGQKEAVLKSRSLWLCGSCQSCTTRCPNKIDVALIMDVCRHMAREAGYATERSVKIFADSFLASVERHGRAYELGLMAAYMTRSGRVFTDVDLAPQALMRGKLPFKPHQIQGREQVARIFERFRKGGDNV</sequence>
<feature type="domain" description="4Fe-4S ferredoxin-type" evidence="6">
    <location>
        <begin position="41"/>
        <end position="102"/>
    </location>
</feature>
<evidence type="ECO:0000256" key="3">
    <source>
        <dbReference type="ARBA" id="ARBA00023002"/>
    </source>
</evidence>
<dbReference type="GO" id="GO:0051539">
    <property type="term" value="F:4 iron, 4 sulfur cluster binding"/>
    <property type="evidence" value="ECO:0007669"/>
    <property type="project" value="UniProtKB-KW"/>
</dbReference>
<dbReference type="GO" id="GO:0046872">
    <property type="term" value="F:metal ion binding"/>
    <property type="evidence" value="ECO:0007669"/>
    <property type="project" value="UniProtKB-KW"/>
</dbReference>
<dbReference type="InterPro" id="IPR017896">
    <property type="entry name" value="4Fe4S_Fe-S-bd"/>
</dbReference>
<dbReference type="Gene3D" id="1.10.1060.10">
    <property type="entry name" value="Alpha-helical ferredoxin"/>
    <property type="match status" value="1"/>
</dbReference>
<dbReference type="Proteomes" id="UP000198635">
    <property type="component" value="Unassembled WGS sequence"/>
</dbReference>
<evidence type="ECO:0000313" key="7">
    <source>
        <dbReference type="EMBL" id="SFK26163.1"/>
    </source>
</evidence>
<dbReference type="AlphaFoldDB" id="A0A1I3Y346"/>
<keyword evidence="1" id="KW-0004">4Fe-4S</keyword>
<evidence type="ECO:0000256" key="5">
    <source>
        <dbReference type="ARBA" id="ARBA00023014"/>
    </source>
</evidence>
<organism evidence="7 8">
    <name type="scientific">Desulfomicrobium apsheronum</name>
    <dbReference type="NCBI Taxonomy" id="52560"/>
    <lineage>
        <taxon>Bacteria</taxon>
        <taxon>Pseudomonadati</taxon>
        <taxon>Thermodesulfobacteriota</taxon>
        <taxon>Desulfovibrionia</taxon>
        <taxon>Desulfovibrionales</taxon>
        <taxon>Desulfomicrobiaceae</taxon>
        <taxon>Desulfomicrobium</taxon>
    </lineage>
</organism>